<organism evidence="1 2">
    <name type="scientific">Salix purpurea</name>
    <name type="common">Purple osier willow</name>
    <dbReference type="NCBI Taxonomy" id="77065"/>
    <lineage>
        <taxon>Eukaryota</taxon>
        <taxon>Viridiplantae</taxon>
        <taxon>Streptophyta</taxon>
        <taxon>Embryophyta</taxon>
        <taxon>Tracheophyta</taxon>
        <taxon>Spermatophyta</taxon>
        <taxon>Magnoliopsida</taxon>
        <taxon>eudicotyledons</taxon>
        <taxon>Gunneridae</taxon>
        <taxon>Pentapetalae</taxon>
        <taxon>rosids</taxon>
        <taxon>fabids</taxon>
        <taxon>Malpighiales</taxon>
        <taxon>Salicaceae</taxon>
        <taxon>Saliceae</taxon>
        <taxon>Salix</taxon>
    </lineage>
</organism>
<dbReference type="Proteomes" id="UP001151532">
    <property type="component" value="Chromosome 13"/>
</dbReference>
<protein>
    <submittedName>
        <fullName evidence="1">Uncharacterized protein</fullName>
    </submittedName>
</protein>
<evidence type="ECO:0000313" key="2">
    <source>
        <dbReference type="Proteomes" id="UP001151532"/>
    </source>
</evidence>
<dbReference type="OrthoDB" id="273452at2759"/>
<reference evidence="1" key="1">
    <citation type="submission" date="2022-11" db="EMBL/GenBank/DDBJ databases">
        <authorList>
            <person name="Hyden B.L."/>
            <person name="Feng K."/>
            <person name="Yates T."/>
            <person name="Jawdy S."/>
            <person name="Smart L.B."/>
            <person name="Muchero W."/>
        </authorList>
    </citation>
    <scope>NUCLEOTIDE SEQUENCE</scope>
    <source>
        <tissue evidence="1">Shoot tip</tissue>
    </source>
</reference>
<comment type="caution">
    <text evidence="1">The sequence shown here is derived from an EMBL/GenBank/DDBJ whole genome shotgun (WGS) entry which is preliminary data.</text>
</comment>
<sequence>MRWEDSGYTSLATPARVVQYEAPDLGCENIYGIWKIDDTDNSFLTQPFRIKYARQDILLSIMISFTLPLGENEGPSTSAVILKFELMQAPITESTVMAYPKASSVSVHEFRIPPKALLGLHSYCPVHFDAFHYVLVDVSVHISLMTTGSFMKVPRFVTYGI</sequence>
<keyword evidence="2" id="KW-1185">Reference proteome</keyword>
<evidence type="ECO:0000313" key="1">
    <source>
        <dbReference type="EMBL" id="KAJ6763502.1"/>
    </source>
</evidence>
<accession>A0A9Q0WA95</accession>
<dbReference type="EMBL" id="JAPFFK010000005">
    <property type="protein sequence ID" value="KAJ6763502.1"/>
    <property type="molecule type" value="Genomic_DNA"/>
</dbReference>
<dbReference type="AlphaFoldDB" id="A0A9Q0WA95"/>
<name>A0A9Q0WA95_SALPP</name>
<proteinExistence type="predicted"/>
<reference evidence="1" key="2">
    <citation type="journal article" date="2023" name="Int. J. Mol. Sci.">
        <title>De Novo Assembly and Annotation of 11 Diverse Shrub Willow (Salix) Genomes Reveals Novel Gene Organization in Sex-Linked Regions.</title>
        <authorList>
            <person name="Hyden B."/>
            <person name="Feng K."/>
            <person name="Yates T.B."/>
            <person name="Jawdy S."/>
            <person name="Cereghino C."/>
            <person name="Smart L.B."/>
            <person name="Muchero W."/>
        </authorList>
    </citation>
    <scope>NUCLEOTIDE SEQUENCE</scope>
    <source>
        <tissue evidence="1">Shoot tip</tissue>
    </source>
</reference>
<dbReference type="InterPro" id="IPR022122">
    <property type="entry name" value="DUF3657"/>
</dbReference>
<gene>
    <name evidence="1" type="ORF">OIU79_024112</name>
</gene>
<dbReference type="Pfam" id="PF12394">
    <property type="entry name" value="DUF3657"/>
    <property type="match status" value="1"/>
</dbReference>